<dbReference type="EMBL" id="JABWAD010000059">
    <property type="protein sequence ID" value="KAF6064937.1"/>
    <property type="molecule type" value="Genomic_DNA"/>
</dbReference>
<reference evidence="6 7" key="1">
    <citation type="submission" date="2020-03" db="EMBL/GenBank/DDBJ databases">
        <title>FDA dAtabase for Regulatory Grade micrObial Sequences (FDA-ARGOS): Supporting development and validation of Infectious Disease Dx tests.</title>
        <authorList>
            <person name="Campos J."/>
            <person name="Goldberg B."/>
            <person name="Tallon L."/>
            <person name="Sadzewicz L."/>
            <person name="Vavikolanu K."/>
            <person name="Mehta A."/>
            <person name="Aluvathingal J."/>
            <person name="Nadendla S."/>
            <person name="Nandy P."/>
            <person name="Geyer C."/>
            <person name="Yan Y."/>
            <person name="Sichtig H."/>
        </authorList>
    </citation>
    <scope>NUCLEOTIDE SEQUENCE [LARGE SCALE GENOMIC DNA]</scope>
    <source>
        <strain evidence="6 7">FDAARGOS_656</strain>
    </source>
</reference>
<keyword evidence="4" id="KW-0811">Translocation</keyword>
<dbReference type="Proteomes" id="UP000536275">
    <property type="component" value="Unassembled WGS sequence"/>
</dbReference>
<proteinExistence type="inferred from homology"/>
<feature type="compositionally biased region" description="Polar residues" evidence="5">
    <location>
        <begin position="37"/>
        <end position="49"/>
    </location>
</feature>
<keyword evidence="4" id="KW-0813">Transport</keyword>
<evidence type="ECO:0000256" key="5">
    <source>
        <dbReference type="SAM" id="MobiDB-lite"/>
    </source>
</evidence>
<keyword evidence="4" id="KW-0472">Membrane</keyword>
<comment type="similarity">
    <text evidence="2 4">Belongs to the nucleoporin interacting component (NIC) family.</text>
</comment>
<evidence type="ECO:0000313" key="6">
    <source>
        <dbReference type="EMBL" id="KAF6064937.1"/>
    </source>
</evidence>
<evidence type="ECO:0000256" key="1">
    <source>
        <dbReference type="ARBA" id="ARBA00004259"/>
    </source>
</evidence>
<dbReference type="PANTHER" id="PTHR11225">
    <property type="entry name" value="NUCLEAR PORE COMPLEX PROTEIN NUP93 NUCLEOPORIN NUP93 DEAD EYE PROTEIN"/>
    <property type="match status" value="1"/>
</dbReference>
<feature type="region of interest" description="Disordered" evidence="5">
    <location>
        <begin position="1"/>
        <end position="67"/>
    </location>
</feature>
<comment type="caution">
    <text evidence="6">The sequence shown here is derived from an EMBL/GenBank/DDBJ whole genome shotgun (WGS) entry which is preliminary data.</text>
</comment>
<evidence type="ECO:0000256" key="2">
    <source>
        <dbReference type="ARBA" id="ARBA00010186"/>
    </source>
</evidence>
<dbReference type="PANTHER" id="PTHR11225:SF4">
    <property type="entry name" value="NUCLEAR PORE COMPLEX PROTEIN NUP93"/>
    <property type="match status" value="1"/>
</dbReference>
<protein>
    <recommendedName>
        <fullName evidence="4">Nuclear pore protein</fullName>
    </recommendedName>
</protein>
<keyword evidence="4" id="KW-0906">Nuclear pore complex</keyword>
<feature type="compositionally biased region" description="Polar residues" evidence="5">
    <location>
        <begin position="1"/>
        <end position="15"/>
    </location>
</feature>
<gene>
    <name evidence="6" type="ORF">FOB64_004721</name>
</gene>
<sequence>MFGNKPATSGTGFSFGQTNQTAANGTNQTSQQQQQQPAVTIGSTTQSVINPPNGPTTGTTTNFSLPVSVNTSNSSKLLKELLESANNLPKTNDNIQLGSIHLTLNELERKSQQLRKQSEKDTNFTKAHYLLAGSGISADDIEDELNAIHIPKTGGRIPSHRAIVGAENIENYLSAKKDENILNTIEQSLSLASKDFDNYIDANISIDWKVRRDELRKAVGLKTNTKFNEETLKNSIIWKSNSAASNILTPLNTSSSSIRQISREKFENQAKIIYSLNEARLQNKSFPLCLNFNEVNKLQNDIKAKQIAEIWKILISLTDLNAIIVTNSITYLQQEFFNYIDELYLKDGDKPQSFAPPTNINKVSYFVHQIVLKNDPDLINKTLLVNGTPIWVLIFYLIRAGLYLEADELVQRNREQFNKFDKNFPVYVKSYVENTNHVLPSDLNERLHKEFNQQFQFIINDVDNNVNYDPYKYSVYKTIGKCDLSNKSLPRSVNLSIEDWTWFHLSIINANQPGSESNLIFENYTLSDLQNKIIQLGPKNFMSSPNNPLYLKTLILTGLYEMAVQYSYEYVNESDAVHLAIGLAYYGLLKCSNFNKDNILTVNNNEYEINYGRLVGAYTTTFKISDPKVACEYLIMIALANGGESKSALLVCHEALQRQRKLIKLESLDQFYQQIIEVAANKCQEEGRIFDALLLYQLCCDYDTVVSLINKLLAEILATTDLNKPIIKSVDDTIDNNIILLAQHIMKVFNNNSHILGKLSSKVKQTSELLLPIIGIRDLFIKKDWRQVINDINQLGLIPVGVNDDLIKIRTMSESIQNNDLDDNLIKIIPSLLIMVMTSISHINYNILTKKYQSYGNEKQELIHWKKIAKNCMIYAGMVQYKMPRETYSLLINLESSL</sequence>
<dbReference type="GO" id="GO:0005643">
    <property type="term" value="C:nuclear pore"/>
    <property type="evidence" value="ECO:0007669"/>
    <property type="project" value="UniProtKB-SubCell"/>
</dbReference>
<name>A0A8H6BTP1_CANAX</name>
<keyword evidence="4" id="KW-0653">Protein transport</keyword>
<dbReference type="Pfam" id="PF04097">
    <property type="entry name" value="Nic96"/>
    <property type="match status" value="1"/>
</dbReference>
<evidence type="ECO:0000256" key="4">
    <source>
        <dbReference type="RuleBase" id="RU364035"/>
    </source>
</evidence>
<evidence type="ECO:0000313" key="7">
    <source>
        <dbReference type="Proteomes" id="UP000536275"/>
    </source>
</evidence>
<feature type="compositionally biased region" description="Low complexity" evidence="5">
    <location>
        <begin position="16"/>
        <end position="36"/>
    </location>
</feature>
<keyword evidence="3 4" id="KW-0539">Nucleus</keyword>
<dbReference type="GO" id="GO:0006606">
    <property type="term" value="P:protein import into nucleus"/>
    <property type="evidence" value="ECO:0007669"/>
    <property type="project" value="TreeGrafter"/>
</dbReference>
<dbReference type="AlphaFoldDB" id="A0A8H6BTP1"/>
<dbReference type="GO" id="GO:0016973">
    <property type="term" value="P:poly(A)+ mRNA export from nucleus"/>
    <property type="evidence" value="ECO:0007669"/>
    <property type="project" value="TreeGrafter"/>
</dbReference>
<dbReference type="GO" id="GO:0017056">
    <property type="term" value="F:structural constituent of nuclear pore"/>
    <property type="evidence" value="ECO:0007669"/>
    <property type="project" value="InterPro"/>
</dbReference>
<accession>A0A8H6BTP1</accession>
<comment type="subcellular location">
    <subcellularLocation>
        <location evidence="1">Nucleus envelope</location>
    </subcellularLocation>
    <subcellularLocation>
        <location evidence="4">Nucleus</location>
        <location evidence="4">Nuclear pore complex</location>
    </subcellularLocation>
</comment>
<keyword evidence="4" id="KW-0509">mRNA transport</keyword>
<evidence type="ECO:0000256" key="3">
    <source>
        <dbReference type="ARBA" id="ARBA00023242"/>
    </source>
</evidence>
<organism evidence="6 7">
    <name type="scientific">Candida albicans</name>
    <name type="common">Yeast</name>
    <dbReference type="NCBI Taxonomy" id="5476"/>
    <lineage>
        <taxon>Eukaryota</taxon>
        <taxon>Fungi</taxon>
        <taxon>Dikarya</taxon>
        <taxon>Ascomycota</taxon>
        <taxon>Saccharomycotina</taxon>
        <taxon>Pichiomycetes</taxon>
        <taxon>Debaryomycetaceae</taxon>
        <taxon>Candida/Lodderomyces clade</taxon>
        <taxon>Candida</taxon>
    </lineage>
</organism>
<dbReference type="InterPro" id="IPR007231">
    <property type="entry name" value="Nucleoporin_int_Nup93/Nic96"/>
</dbReference>